<dbReference type="Pfam" id="PF17765">
    <property type="entry name" value="MLTR_LBD"/>
    <property type="match status" value="1"/>
</dbReference>
<protein>
    <submittedName>
        <fullName evidence="2">Transcriptional regulator with XRE-family HTH domain</fullName>
    </submittedName>
</protein>
<keyword evidence="3" id="KW-1185">Reference proteome</keyword>
<proteinExistence type="predicted"/>
<organism evidence="2 3">
    <name type="scientific">Saccharomonospora amisosensis</name>
    <dbReference type="NCBI Taxonomy" id="1128677"/>
    <lineage>
        <taxon>Bacteria</taxon>
        <taxon>Bacillati</taxon>
        <taxon>Actinomycetota</taxon>
        <taxon>Actinomycetes</taxon>
        <taxon>Pseudonocardiales</taxon>
        <taxon>Pseudonocardiaceae</taxon>
        <taxon>Saccharomonospora</taxon>
    </lineage>
</organism>
<dbReference type="PROSITE" id="PS50943">
    <property type="entry name" value="HTH_CROC1"/>
    <property type="match status" value="1"/>
</dbReference>
<accession>A0A7X5ZQV6</accession>
<dbReference type="InterPro" id="IPR010982">
    <property type="entry name" value="Lambda_DNA-bd_dom_sf"/>
</dbReference>
<comment type="caution">
    <text evidence="2">The sequence shown here is derived from an EMBL/GenBank/DDBJ whole genome shotgun (WGS) entry which is preliminary data.</text>
</comment>
<name>A0A7X5ZQV6_9PSEU</name>
<dbReference type="InterPro" id="IPR041413">
    <property type="entry name" value="MLTR_LBD"/>
</dbReference>
<dbReference type="SUPFAM" id="SSF47413">
    <property type="entry name" value="lambda repressor-like DNA-binding domains"/>
    <property type="match status" value="1"/>
</dbReference>
<dbReference type="PANTHER" id="PTHR35010:SF4">
    <property type="entry name" value="BLL5781 PROTEIN"/>
    <property type="match status" value="1"/>
</dbReference>
<dbReference type="Gene3D" id="3.30.450.180">
    <property type="match status" value="1"/>
</dbReference>
<sequence length="290" mass="31554">MSITREVMAWTKRNGIALCGMSTMTAARAPREPFGELLRQWRGRRRVSQLDLSVAAGVSTRHLSFVETGRAKPSRQLVLLLSEHLDVPLRERNRLLLAAGYAPVYTETSLEAPELAAAREAVRRLLTAHLPFPAVAVDRGWNLVDSNAGVTMLLAGVAPELLRPPMNVLRVTLHPGGMAPMIANLGEWRAHLLGRLRREVAATGDEGLAALLAELRGYPCEQRVPEVELPAPGDIMVPLRLRGGDGEELSFFSTVATFGTPLDITLAELSIEAFYPADEATGRAVTAWQG</sequence>
<evidence type="ECO:0000313" key="3">
    <source>
        <dbReference type="Proteomes" id="UP000545493"/>
    </source>
</evidence>
<evidence type="ECO:0000313" key="2">
    <source>
        <dbReference type="EMBL" id="NIJ12249.1"/>
    </source>
</evidence>
<dbReference type="InterPro" id="IPR001387">
    <property type="entry name" value="Cro/C1-type_HTH"/>
</dbReference>
<dbReference type="PANTHER" id="PTHR35010">
    <property type="entry name" value="BLL4672 PROTEIN-RELATED"/>
    <property type="match status" value="1"/>
</dbReference>
<reference evidence="2 3" key="1">
    <citation type="submission" date="2020-03" db="EMBL/GenBank/DDBJ databases">
        <title>Sequencing the genomes of 1000 actinobacteria strains.</title>
        <authorList>
            <person name="Klenk H.-P."/>
        </authorList>
    </citation>
    <scope>NUCLEOTIDE SEQUENCE [LARGE SCALE GENOMIC DNA]</scope>
    <source>
        <strain evidence="2 3">DSM 45685</strain>
    </source>
</reference>
<dbReference type="CDD" id="cd00093">
    <property type="entry name" value="HTH_XRE"/>
    <property type="match status" value="1"/>
</dbReference>
<dbReference type="Gene3D" id="1.10.260.40">
    <property type="entry name" value="lambda repressor-like DNA-binding domains"/>
    <property type="match status" value="1"/>
</dbReference>
<evidence type="ECO:0000259" key="1">
    <source>
        <dbReference type="PROSITE" id="PS50943"/>
    </source>
</evidence>
<gene>
    <name evidence="2" type="ORF">FHU38_002593</name>
</gene>
<dbReference type="Proteomes" id="UP000545493">
    <property type="component" value="Unassembled WGS sequence"/>
</dbReference>
<dbReference type="Pfam" id="PF13560">
    <property type="entry name" value="HTH_31"/>
    <property type="match status" value="1"/>
</dbReference>
<dbReference type="SMART" id="SM00530">
    <property type="entry name" value="HTH_XRE"/>
    <property type="match status" value="1"/>
</dbReference>
<dbReference type="EMBL" id="JAAOYM010000001">
    <property type="protein sequence ID" value="NIJ12249.1"/>
    <property type="molecule type" value="Genomic_DNA"/>
</dbReference>
<feature type="domain" description="HTH cro/C1-type" evidence="1">
    <location>
        <begin position="38"/>
        <end position="92"/>
    </location>
</feature>
<dbReference type="AlphaFoldDB" id="A0A7X5ZQV6"/>
<dbReference type="GO" id="GO:0003677">
    <property type="term" value="F:DNA binding"/>
    <property type="evidence" value="ECO:0007669"/>
    <property type="project" value="InterPro"/>
</dbReference>